<dbReference type="Proteomes" id="UP001465426">
    <property type="component" value="Unassembled WGS sequence"/>
</dbReference>
<comment type="caution">
    <text evidence="1">The sequence shown here is derived from an EMBL/GenBank/DDBJ whole genome shotgun (WGS) entry which is preliminary data.</text>
</comment>
<gene>
    <name evidence="1" type="ORF">WMO63_16845</name>
</gene>
<proteinExistence type="predicted"/>
<accession>A0ABV1F1U4</accession>
<dbReference type="RefSeq" id="WP_269320377.1">
    <property type="nucleotide sequence ID" value="NZ_JBBMFN010000048.1"/>
</dbReference>
<reference evidence="1 2" key="1">
    <citation type="submission" date="2024-03" db="EMBL/GenBank/DDBJ databases">
        <title>Human intestinal bacterial collection.</title>
        <authorList>
            <person name="Pauvert C."/>
            <person name="Hitch T.C.A."/>
            <person name="Clavel T."/>
        </authorList>
    </citation>
    <scope>NUCLEOTIDE SEQUENCE [LARGE SCALE GENOMIC DNA]</scope>
    <source>
        <strain evidence="1 2">CLA-SR-H024</strain>
    </source>
</reference>
<dbReference type="EMBL" id="JBBMFN010000048">
    <property type="protein sequence ID" value="MEQ2467326.1"/>
    <property type="molecule type" value="Genomic_DNA"/>
</dbReference>
<keyword evidence="2" id="KW-1185">Reference proteome</keyword>
<evidence type="ECO:0000313" key="2">
    <source>
        <dbReference type="Proteomes" id="UP001465426"/>
    </source>
</evidence>
<protein>
    <submittedName>
        <fullName evidence="1">Uncharacterized protein</fullName>
    </submittedName>
</protein>
<organism evidence="1 2">
    <name type="scientific">Niallia hominis</name>
    <dbReference type="NCBI Taxonomy" id="3133173"/>
    <lineage>
        <taxon>Bacteria</taxon>
        <taxon>Bacillati</taxon>
        <taxon>Bacillota</taxon>
        <taxon>Bacilli</taxon>
        <taxon>Bacillales</taxon>
        <taxon>Bacillaceae</taxon>
        <taxon>Niallia</taxon>
    </lineage>
</organism>
<name>A0ABV1F1U4_9BACI</name>
<evidence type="ECO:0000313" key="1">
    <source>
        <dbReference type="EMBL" id="MEQ2467326.1"/>
    </source>
</evidence>
<sequence>MGPNHHLSFNCKEAEIYVIDGGHHAYIENQELFKNAVLRFVKR</sequence>